<sequence>MTTPINDMHDGHTVRGRYDTQPTVPLPPGERILRGPEGWRAAAAIAEERARAAGTFPVLLVDAYPGADVVAVTARIRAALPDWTVRDVEEAAHPVADVERLIAPNLTDDRVFGVMSHFTLADFYDDAALAALAAELRGPTVVVGWGAGLLVPHLAGPSALVLVDMARWEIQLRQRAGATNWRADNAGEDNLRKYKRGFFVEWRVADRHKRDLFGIVDVVVDGNAIAPAEPHPDAPEAGMITGDAFRGALRDAAARPFRVVPFFDPGVWGGQWMKNLIGLDPSKDNYAWCFDCVPEENSLLLQGDGGVVEIPALDLVFSRPVELLGAKTFARFGAEFPIRFDFLDTMDGGNLSLQVHPLTDYIQNTFGMHYTQDESYYMLDAGDDAVVYLGTKEGVDRDAMLRDLATAQDGEHPFPADEYINAFPARKHDHFAIPAGTVHCSGANSMVLEISATPFIFTFKLWDWGRVGLDGVPRPVHLDHGARNIQWDRDTAWVTENLIDRVETVRSDDDVVEESTGLHELEFIEVRRHWFRQGADHDTEGTVNVLNLVEGDEVRVVSPTGAFAPFVVHYAETFIVPAAVGRYRIERTEHSRSARFATVKAFVRGTAMTGPETARAGTTDN</sequence>
<dbReference type="PANTHER" id="PTHR42742">
    <property type="entry name" value="TRANSCRIPTIONAL REPRESSOR MPRA"/>
    <property type="match status" value="1"/>
</dbReference>
<feature type="compositionally biased region" description="Basic and acidic residues" evidence="3">
    <location>
        <begin position="7"/>
        <end position="18"/>
    </location>
</feature>
<dbReference type="PANTHER" id="PTHR42742:SF3">
    <property type="entry name" value="FRUCTOKINASE"/>
    <property type="match status" value="1"/>
</dbReference>
<dbReference type="Proteomes" id="UP001199642">
    <property type="component" value="Chromosome"/>
</dbReference>
<keyword evidence="1" id="KW-0479">Metal-binding</keyword>
<evidence type="ECO:0000256" key="3">
    <source>
        <dbReference type="SAM" id="MobiDB-lite"/>
    </source>
</evidence>
<proteinExistence type="predicted"/>
<evidence type="ECO:0000256" key="1">
    <source>
        <dbReference type="ARBA" id="ARBA00022723"/>
    </source>
</evidence>
<evidence type="ECO:0000313" key="5">
    <source>
        <dbReference type="Proteomes" id="UP001199642"/>
    </source>
</evidence>
<keyword evidence="4" id="KW-0413">Isomerase</keyword>
<dbReference type="GO" id="GO:0016853">
    <property type="term" value="F:isomerase activity"/>
    <property type="evidence" value="ECO:0007669"/>
    <property type="project" value="UniProtKB-KW"/>
</dbReference>
<name>A0ABY3RSH4_9MICO</name>
<evidence type="ECO:0000313" key="4">
    <source>
        <dbReference type="EMBL" id="UGS25447.1"/>
    </source>
</evidence>
<keyword evidence="2" id="KW-0862">Zinc</keyword>
<dbReference type="EMBL" id="CP082781">
    <property type="protein sequence ID" value="UGS25447.1"/>
    <property type="molecule type" value="Genomic_DNA"/>
</dbReference>
<accession>A0ABY3RSH4</accession>
<dbReference type="InterPro" id="IPR051804">
    <property type="entry name" value="Carb_Metab_Reg_Kinase/Isom"/>
</dbReference>
<organism evidence="4 5">
    <name type="scientific">Microbacterium resistens</name>
    <dbReference type="NCBI Taxonomy" id="156977"/>
    <lineage>
        <taxon>Bacteria</taxon>
        <taxon>Bacillati</taxon>
        <taxon>Actinomycetota</taxon>
        <taxon>Actinomycetes</taxon>
        <taxon>Micrococcales</taxon>
        <taxon>Microbacteriaceae</taxon>
        <taxon>Microbacterium</taxon>
    </lineage>
</organism>
<gene>
    <name evidence="4" type="ORF">K8F61_12250</name>
</gene>
<keyword evidence="5" id="KW-1185">Reference proteome</keyword>
<protein>
    <submittedName>
        <fullName evidence="4">Class I mannose-6-phosphate isomerase</fullName>
    </submittedName>
</protein>
<dbReference type="RefSeq" id="WP_219085020.1">
    <property type="nucleotide sequence ID" value="NZ_CP082781.1"/>
</dbReference>
<dbReference type="CDD" id="cd07010">
    <property type="entry name" value="cupin_PMI_type_I_N_bac"/>
    <property type="match status" value="1"/>
</dbReference>
<evidence type="ECO:0000256" key="2">
    <source>
        <dbReference type="ARBA" id="ARBA00022833"/>
    </source>
</evidence>
<feature type="region of interest" description="Disordered" evidence="3">
    <location>
        <begin position="1"/>
        <end position="27"/>
    </location>
</feature>
<reference evidence="4 5" key="1">
    <citation type="submission" date="2023-01" db="EMBL/GenBank/DDBJ databases">
        <title>Characterization of estradiol degrading bacteria Microbacterium sp. MZT7 and reveal degrading genes through genome analysis.</title>
        <authorList>
            <person name="Hao P."/>
            <person name="Gao Y."/>
        </authorList>
    </citation>
    <scope>NUCLEOTIDE SEQUENCE [LARGE SCALE GENOMIC DNA]</scope>
    <source>
        <strain evidence="4 5">MZT7</strain>
    </source>
</reference>